<feature type="transmembrane region" description="Helical" evidence="1">
    <location>
        <begin position="68"/>
        <end position="87"/>
    </location>
</feature>
<keyword evidence="1" id="KW-1133">Transmembrane helix</keyword>
<dbReference type="Proteomes" id="UP001595925">
    <property type="component" value="Unassembled WGS sequence"/>
</dbReference>
<name>A0ABD5QJH4_9EURY</name>
<keyword evidence="1" id="KW-0472">Membrane</keyword>
<gene>
    <name evidence="2" type="ORF">ACFPFO_18620</name>
</gene>
<keyword evidence="3" id="KW-1185">Reference proteome</keyword>
<feature type="transmembrane region" description="Helical" evidence="1">
    <location>
        <begin position="168"/>
        <end position="187"/>
    </location>
</feature>
<protein>
    <submittedName>
        <fullName evidence="2">DUF6541 family protein</fullName>
    </submittedName>
</protein>
<reference evidence="2 3" key="1">
    <citation type="journal article" date="2019" name="Int. J. Syst. Evol. Microbiol.">
        <title>The Global Catalogue of Microorganisms (GCM) 10K type strain sequencing project: providing services to taxonomists for standard genome sequencing and annotation.</title>
        <authorList>
            <consortium name="The Broad Institute Genomics Platform"/>
            <consortium name="The Broad Institute Genome Sequencing Center for Infectious Disease"/>
            <person name="Wu L."/>
            <person name="Ma J."/>
        </authorList>
    </citation>
    <scope>NUCLEOTIDE SEQUENCE [LARGE SCALE GENOMIC DNA]</scope>
    <source>
        <strain evidence="2 3">CGMCC 1.15824</strain>
    </source>
</reference>
<feature type="transmembrane region" description="Helical" evidence="1">
    <location>
        <begin position="42"/>
        <end position="61"/>
    </location>
</feature>
<feature type="transmembrane region" description="Helical" evidence="1">
    <location>
        <begin position="279"/>
        <end position="297"/>
    </location>
</feature>
<dbReference type="RefSeq" id="WP_224828161.1">
    <property type="nucleotide sequence ID" value="NZ_JAIVEF010000004.1"/>
</dbReference>
<evidence type="ECO:0000313" key="3">
    <source>
        <dbReference type="Proteomes" id="UP001595925"/>
    </source>
</evidence>
<evidence type="ECO:0000256" key="1">
    <source>
        <dbReference type="SAM" id="Phobius"/>
    </source>
</evidence>
<keyword evidence="1" id="KW-0812">Transmembrane</keyword>
<feature type="transmembrane region" description="Helical" evidence="1">
    <location>
        <begin position="409"/>
        <end position="429"/>
    </location>
</feature>
<feature type="transmembrane region" description="Helical" evidence="1">
    <location>
        <begin position="377"/>
        <end position="397"/>
    </location>
</feature>
<comment type="caution">
    <text evidence="2">The sequence shown here is derived from an EMBL/GenBank/DDBJ whole genome shotgun (WGS) entry which is preliminary data.</text>
</comment>
<feature type="transmembrane region" description="Helical" evidence="1">
    <location>
        <begin position="441"/>
        <end position="464"/>
    </location>
</feature>
<feature type="transmembrane region" description="Helical" evidence="1">
    <location>
        <begin position="341"/>
        <end position="365"/>
    </location>
</feature>
<proteinExistence type="predicted"/>
<organism evidence="2 3">
    <name type="scientific">Saliphagus infecundisoli</name>
    <dbReference type="NCBI Taxonomy" id="1849069"/>
    <lineage>
        <taxon>Archaea</taxon>
        <taxon>Methanobacteriati</taxon>
        <taxon>Methanobacteriota</taxon>
        <taxon>Stenosarchaea group</taxon>
        <taxon>Halobacteria</taxon>
        <taxon>Halobacteriales</taxon>
        <taxon>Natrialbaceae</taxon>
        <taxon>Saliphagus</taxon>
    </lineage>
</organism>
<feature type="transmembrane region" description="Helical" evidence="1">
    <location>
        <begin position="193"/>
        <end position="213"/>
    </location>
</feature>
<dbReference type="AlphaFoldDB" id="A0ABD5QJH4"/>
<feature type="transmembrane region" description="Helical" evidence="1">
    <location>
        <begin position="141"/>
        <end position="161"/>
    </location>
</feature>
<accession>A0ABD5QJH4</accession>
<sequence>MRRSVVNCVLGIGFFAVAAAFLVARGSPPTGYEASIYAGTPTATWLGLGVAMAVAVAIALLARGLDQAAGIGLGGLSVTAIVALPAVRNYHFSGMGDALTHLGWTRDFLEGAMYPHELFYPGVHGIASALHLAGGIPVERALLLVVVALFVPFVVFVPLVVRDMTGDGAAVGFAAIAAWLVLPINNVATHMGIHTNSNALFLVPAVFFAFVAYSRRRADLEALPFGISPFGLLLLASSVALLLVHPQQMVNVVVVLAAICLVQFVSRRRSGNPAIAGHRTAYAHTLALGGLFVAWSLSNERFRDALSGLFYGLATAGVGAGSEVGQRGSSLSEVGGSLGELFVKLFLVSALIGGVVGLFVLLTWLGRTRVDSESRAFVTYFGAALVPLGAIFLVYFVGTPTMAFRQVGFIFVVITVLAGVALARGVGWLSGLVTTPGATAVAAAALGACLVLALATLFASPFIYTPTQHVTDAQVSGYDSAFEHGSEEIAYAGYGFGVTRYGQGLYGVERDQDRRYRATIAGTVEPDPFEAGAYGEAYPPDRYYLVVTEYDRVREHEVYDELHHSEEGLAELATDPAANELLSNGEVTLYAVEDR</sequence>
<dbReference type="EMBL" id="JBHSJG010000054">
    <property type="protein sequence ID" value="MFC4989734.1"/>
    <property type="molecule type" value="Genomic_DNA"/>
</dbReference>
<feature type="transmembrane region" description="Helical" evidence="1">
    <location>
        <begin position="249"/>
        <end position="267"/>
    </location>
</feature>
<evidence type="ECO:0000313" key="2">
    <source>
        <dbReference type="EMBL" id="MFC4989734.1"/>
    </source>
</evidence>
<feature type="transmembrane region" description="Helical" evidence="1">
    <location>
        <begin position="225"/>
        <end position="243"/>
    </location>
</feature>